<dbReference type="NCBIfam" id="TIGR01410">
    <property type="entry name" value="tatB"/>
    <property type="match status" value="1"/>
</dbReference>
<evidence type="ECO:0000256" key="6">
    <source>
        <dbReference type="ARBA" id="ARBA00022989"/>
    </source>
</evidence>
<accession>A0A7C4NSG2</accession>
<sequence>MLNIGFSEAVIIFLVALIVLGPEKLPEIGKFLGKLSLELKKGIEDIKRELEIEEVEKEFKEEIKEVKKEIEEIKEASTQIIENPLKSDEKDNLS</sequence>
<evidence type="ECO:0000256" key="2">
    <source>
        <dbReference type="ARBA" id="ARBA00022448"/>
    </source>
</evidence>
<comment type="subcellular location">
    <subcellularLocation>
        <location evidence="1">Membrane</location>
        <topology evidence="1">Single-pass membrane protein</topology>
    </subcellularLocation>
</comment>
<comment type="caution">
    <text evidence="11">The sequence shown here is derived from an EMBL/GenBank/DDBJ whole genome shotgun (WGS) entry which is preliminary data.</text>
</comment>
<protein>
    <submittedName>
        <fullName evidence="11">Twin-arginine translocase subunit TatB</fullName>
    </submittedName>
</protein>
<dbReference type="EMBL" id="DSZN01000007">
    <property type="protein sequence ID" value="HGQ84901.1"/>
    <property type="molecule type" value="Genomic_DNA"/>
</dbReference>
<dbReference type="InterPro" id="IPR003369">
    <property type="entry name" value="TatA/B/E"/>
</dbReference>
<keyword evidence="3" id="KW-1003">Cell membrane</keyword>
<evidence type="ECO:0000256" key="5">
    <source>
        <dbReference type="ARBA" id="ARBA00022927"/>
    </source>
</evidence>
<evidence type="ECO:0000256" key="4">
    <source>
        <dbReference type="ARBA" id="ARBA00022692"/>
    </source>
</evidence>
<dbReference type="PANTHER" id="PTHR33162">
    <property type="entry name" value="SEC-INDEPENDENT PROTEIN TRANSLOCASE PROTEIN TATA, CHLOROPLASTIC"/>
    <property type="match status" value="1"/>
</dbReference>
<dbReference type="AlphaFoldDB" id="A0A7C4NSG2"/>
<evidence type="ECO:0000256" key="3">
    <source>
        <dbReference type="ARBA" id="ARBA00022475"/>
    </source>
</evidence>
<keyword evidence="6 10" id="KW-1133">Transmembrane helix</keyword>
<dbReference type="InterPro" id="IPR018448">
    <property type="entry name" value="TatB"/>
</dbReference>
<evidence type="ECO:0000256" key="10">
    <source>
        <dbReference type="SAM" id="Phobius"/>
    </source>
</evidence>
<dbReference type="PRINTS" id="PR01506">
    <property type="entry name" value="TATBPROTEIN"/>
</dbReference>
<keyword evidence="4 10" id="KW-0812">Transmembrane</keyword>
<evidence type="ECO:0000313" key="11">
    <source>
        <dbReference type="EMBL" id="HGQ84901.1"/>
    </source>
</evidence>
<keyword evidence="7" id="KW-0811">Translocation</keyword>
<proteinExistence type="predicted"/>
<organism evidence="11">
    <name type="scientific">Thermodesulfobacterium geofontis</name>
    <dbReference type="NCBI Taxonomy" id="1295609"/>
    <lineage>
        <taxon>Bacteria</taxon>
        <taxon>Pseudomonadati</taxon>
        <taxon>Thermodesulfobacteriota</taxon>
        <taxon>Thermodesulfobacteria</taxon>
        <taxon>Thermodesulfobacteriales</taxon>
        <taxon>Thermodesulfobacteriaceae</taxon>
        <taxon>Thermodesulfobacterium</taxon>
    </lineage>
</organism>
<evidence type="ECO:0000256" key="9">
    <source>
        <dbReference type="SAM" id="Coils"/>
    </source>
</evidence>
<keyword evidence="2" id="KW-0813">Transport</keyword>
<keyword evidence="9" id="KW-0175">Coiled coil</keyword>
<dbReference type="PANTHER" id="PTHR33162:SF1">
    <property type="entry name" value="SEC-INDEPENDENT PROTEIN TRANSLOCASE PROTEIN TATA, CHLOROPLASTIC"/>
    <property type="match status" value="1"/>
</dbReference>
<evidence type="ECO:0000256" key="7">
    <source>
        <dbReference type="ARBA" id="ARBA00023010"/>
    </source>
</evidence>
<evidence type="ECO:0000256" key="8">
    <source>
        <dbReference type="ARBA" id="ARBA00023136"/>
    </source>
</evidence>
<dbReference type="Gene3D" id="1.20.5.3310">
    <property type="match status" value="1"/>
</dbReference>
<feature type="transmembrane region" description="Helical" evidence="10">
    <location>
        <begin position="6"/>
        <end position="22"/>
    </location>
</feature>
<dbReference type="GO" id="GO:0008320">
    <property type="term" value="F:protein transmembrane transporter activity"/>
    <property type="evidence" value="ECO:0007669"/>
    <property type="project" value="InterPro"/>
</dbReference>
<dbReference type="GO" id="GO:0016020">
    <property type="term" value="C:membrane"/>
    <property type="evidence" value="ECO:0007669"/>
    <property type="project" value="UniProtKB-SubCell"/>
</dbReference>
<gene>
    <name evidence="11" type="primary">tatB</name>
    <name evidence="11" type="ORF">ENT66_00420</name>
</gene>
<evidence type="ECO:0000256" key="1">
    <source>
        <dbReference type="ARBA" id="ARBA00004167"/>
    </source>
</evidence>
<keyword evidence="5" id="KW-0653">Protein transport</keyword>
<dbReference type="GO" id="GO:0043953">
    <property type="term" value="P:protein transport by the Tat complex"/>
    <property type="evidence" value="ECO:0007669"/>
    <property type="project" value="InterPro"/>
</dbReference>
<dbReference type="Pfam" id="PF02416">
    <property type="entry name" value="TatA_B_E"/>
    <property type="match status" value="1"/>
</dbReference>
<name>A0A7C4NSG2_9BACT</name>
<keyword evidence="8 10" id="KW-0472">Membrane</keyword>
<feature type="coiled-coil region" evidence="9">
    <location>
        <begin position="43"/>
        <end position="83"/>
    </location>
</feature>
<reference evidence="11" key="1">
    <citation type="journal article" date="2020" name="mSystems">
        <title>Genome- and Community-Level Interaction Insights into Carbon Utilization and Element Cycling Functions of Hydrothermarchaeota in Hydrothermal Sediment.</title>
        <authorList>
            <person name="Zhou Z."/>
            <person name="Liu Y."/>
            <person name="Xu W."/>
            <person name="Pan J."/>
            <person name="Luo Z.H."/>
            <person name="Li M."/>
        </authorList>
    </citation>
    <scope>NUCLEOTIDE SEQUENCE [LARGE SCALE GENOMIC DNA]</scope>
    <source>
        <strain evidence="11">SpSt-6</strain>
    </source>
</reference>